<organism evidence="1 2">
    <name type="scientific">Vaccinium darrowii</name>
    <dbReference type="NCBI Taxonomy" id="229202"/>
    <lineage>
        <taxon>Eukaryota</taxon>
        <taxon>Viridiplantae</taxon>
        <taxon>Streptophyta</taxon>
        <taxon>Embryophyta</taxon>
        <taxon>Tracheophyta</taxon>
        <taxon>Spermatophyta</taxon>
        <taxon>Magnoliopsida</taxon>
        <taxon>eudicotyledons</taxon>
        <taxon>Gunneridae</taxon>
        <taxon>Pentapetalae</taxon>
        <taxon>asterids</taxon>
        <taxon>Ericales</taxon>
        <taxon>Ericaceae</taxon>
        <taxon>Vaccinioideae</taxon>
        <taxon>Vaccinieae</taxon>
        <taxon>Vaccinium</taxon>
    </lineage>
</organism>
<name>A0ACB7XFQ7_9ERIC</name>
<comment type="caution">
    <text evidence="1">The sequence shown here is derived from an EMBL/GenBank/DDBJ whole genome shotgun (WGS) entry which is preliminary data.</text>
</comment>
<accession>A0ACB7XFQ7</accession>
<sequence length="205" mass="22931">MEHESTLRTSLIEIVTTSILTTSTTTRTASSLCCTSRRPRCCCCYYDFNSFRQQLILAVTRQKAIAIFVRVEKECEAAVVFLVKLEVLVGAFDQRVSFLGQDSEVARSIEVFGLEEFLSYSEEGAQRSILELKFNSLLKLNFLTELESTPTPLQRVEDRVGEGEAVLVEVHEEGEAAIVVLVIVVVVVDLKEGIVVGVHYAKFHH</sequence>
<dbReference type="Proteomes" id="UP000828048">
    <property type="component" value="Chromosome 10"/>
</dbReference>
<proteinExistence type="predicted"/>
<gene>
    <name evidence="1" type="ORF">Vadar_005783</name>
</gene>
<evidence type="ECO:0000313" key="2">
    <source>
        <dbReference type="Proteomes" id="UP000828048"/>
    </source>
</evidence>
<evidence type="ECO:0000313" key="1">
    <source>
        <dbReference type="EMBL" id="KAH7839562.1"/>
    </source>
</evidence>
<protein>
    <submittedName>
        <fullName evidence="1">Uncharacterized protein</fullName>
    </submittedName>
</protein>
<reference evidence="1 2" key="1">
    <citation type="journal article" date="2021" name="Hortic Res">
        <title>High-quality reference genome and annotation aids understanding of berry development for evergreen blueberry (Vaccinium darrowii).</title>
        <authorList>
            <person name="Yu J."/>
            <person name="Hulse-Kemp A.M."/>
            <person name="Babiker E."/>
            <person name="Staton M."/>
        </authorList>
    </citation>
    <scope>NUCLEOTIDE SEQUENCE [LARGE SCALE GENOMIC DNA]</scope>
    <source>
        <strain evidence="2">cv. NJ 8807/NJ 8810</strain>
        <tissue evidence="1">Young leaf</tissue>
    </source>
</reference>
<keyword evidence="2" id="KW-1185">Reference proteome</keyword>
<dbReference type="EMBL" id="CM037160">
    <property type="protein sequence ID" value="KAH7839562.1"/>
    <property type="molecule type" value="Genomic_DNA"/>
</dbReference>